<proteinExistence type="inferred from homology"/>
<comment type="caution">
    <text evidence="4">The sequence shown here is derived from an EMBL/GenBank/DDBJ whole genome shotgun (WGS) entry which is preliminary data.</text>
</comment>
<organism evidence="4 5">
    <name type="scientific">Acrocarpospora phusangensis</name>
    <dbReference type="NCBI Taxonomy" id="1070424"/>
    <lineage>
        <taxon>Bacteria</taxon>
        <taxon>Bacillati</taxon>
        <taxon>Actinomycetota</taxon>
        <taxon>Actinomycetes</taxon>
        <taxon>Streptosporangiales</taxon>
        <taxon>Streptosporangiaceae</taxon>
        <taxon>Acrocarpospora</taxon>
    </lineage>
</organism>
<keyword evidence="2" id="KW-0378">Hydrolase</keyword>
<gene>
    <name evidence="4" type="ORF">Aph01nite_24630</name>
</gene>
<comment type="similarity">
    <text evidence="1">Belongs to the 'GDXG' lipolytic enzyme family.</text>
</comment>
<dbReference type="InterPro" id="IPR013094">
    <property type="entry name" value="AB_hydrolase_3"/>
</dbReference>
<dbReference type="Pfam" id="PF07859">
    <property type="entry name" value="Abhydrolase_3"/>
    <property type="match status" value="1"/>
</dbReference>
<dbReference type="PANTHER" id="PTHR48081:SF8">
    <property type="entry name" value="ALPHA_BETA HYDROLASE FOLD-3 DOMAIN-CONTAINING PROTEIN-RELATED"/>
    <property type="match status" value="1"/>
</dbReference>
<evidence type="ECO:0000259" key="3">
    <source>
        <dbReference type="Pfam" id="PF07859"/>
    </source>
</evidence>
<sequence>MVWVTVPLMALNPQAAAYLKLFPADMSADLATITDDEIRQLRTMDAMAAQRGAPAPMAAVRDDEETGVPVRIYRPAGDAGPSPVAVYYHGGGWVYGSVERNDPLARDLAARTGAVVVSVDYRLAPEHRFPAAADDAWTVLADVFERPERYGADPSRVAVVGDSAGGNLAAVVAWQARDAGYRLAHQLLVYPVVDVAMDTPSYRAYASGFGLGADEMAWFVKKYAGGADPSDPRLAPLRLADMSGLAPATVITAECDPLCDEGAAYADALRGAGVPVGYRCYEGSLHGFYGLPGFFDQAGEARDYAAARLREAFTG</sequence>
<feature type="domain" description="Alpha/beta hydrolase fold-3" evidence="3">
    <location>
        <begin position="86"/>
        <end position="289"/>
    </location>
</feature>
<dbReference type="PANTHER" id="PTHR48081">
    <property type="entry name" value="AB HYDROLASE SUPERFAMILY PROTEIN C4A8.06C"/>
    <property type="match status" value="1"/>
</dbReference>
<dbReference type="Gene3D" id="3.40.50.1820">
    <property type="entry name" value="alpha/beta hydrolase"/>
    <property type="match status" value="1"/>
</dbReference>
<evidence type="ECO:0000256" key="2">
    <source>
        <dbReference type="ARBA" id="ARBA00022801"/>
    </source>
</evidence>
<evidence type="ECO:0000256" key="1">
    <source>
        <dbReference type="ARBA" id="ARBA00010515"/>
    </source>
</evidence>
<dbReference type="EMBL" id="BOOA01000016">
    <property type="protein sequence ID" value="GIH24153.1"/>
    <property type="molecule type" value="Genomic_DNA"/>
</dbReference>
<dbReference type="SUPFAM" id="SSF53474">
    <property type="entry name" value="alpha/beta-Hydrolases"/>
    <property type="match status" value="1"/>
</dbReference>
<dbReference type="AlphaFoldDB" id="A0A919UNB3"/>
<accession>A0A919UNB3</accession>
<dbReference type="InterPro" id="IPR050300">
    <property type="entry name" value="GDXG_lipolytic_enzyme"/>
</dbReference>
<dbReference type="FunFam" id="3.40.50.1820:FF:000089">
    <property type="entry name" value="Alpha/beta hydrolase"/>
    <property type="match status" value="1"/>
</dbReference>
<name>A0A919UNB3_9ACTN</name>
<keyword evidence="5" id="KW-1185">Reference proteome</keyword>
<reference evidence="4" key="1">
    <citation type="submission" date="2021-01" db="EMBL/GenBank/DDBJ databases">
        <title>Whole genome shotgun sequence of Acrocarpospora phusangensis NBRC 108782.</title>
        <authorList>
            <person name="Komaki H."/>
            <person name="Tamura T."/>
        </authorList>
    </citation>
    <scope>NUCLEOTIDE SEQUENCE</scope>
    <source>
        <strain evidence="4">NBRC 108782</strain>
    </source>
</reference>
<dbReference type="Proteomes" id="UP000640052">
    <property type="component" value="Unassembled WGS sequence"/>
</dbReference>
<dbReference type="InterPro" id="IPR029058">
    <property type="entry name" value="AB_hydrolase_fold"/>
</dbReference>
<protein>
    <submittedName>
        <fullName evidence="4">Acetylhydrolase</fullName>
    </submittedName>
</protein>
<dbReference type="GO" id="GO:0016787">
    <property type="term" value="F:hydrolase activity"/>
    <property type="evidence" value="ECO:0007669"/>
    <property type="project" value="UniProtKB-KW"/>
</dbReference>
<evidence type="ECO:0000313" key="4">
    <source>
        <dbReference type="EMBL" id="GIH24153.1"/>
    </source>
</evidence>
<evidence type="ECO:0000313" key="5">
    <source>
        <dbReference type="Proteomes" id="UP000640052"/>
    </source>
</evidence>